<evidence type="ECO:0000256" key="3">
    <source>
        <dbReference type="ARBA" id="ARBA00022989"/>
    </source>
</evidence>
<accession>A0A3D8RZ28</accession>
<dbReference type="Proteomes" id="UP000256690">
    <property type="component" value="Unassembled WGS sequence"/>
</dbReference>
<feature type="transmembrane region" description="Helical" evidence="5">
    <location>
        <begin position="20"/>
        <end position="40"/>
    </location>
</feature>
<proteinExistence type="predicted"/>
<dbReference type="GO" id="GO:0016020">
    <property type="term" value="C:membrane"/>
    <property type="evidence" value="ECO:0007669"/>
    <property type="project" value="UniProtKB-SubCell"/>
</dbReference>
<name>A0A3D8RZ28_9EURO</name>
<evidence type="ECO:0000256" key="5">
    <source>
        <dbReference type="SAM" id="Phobius"/>
    </source>
</evidence>
<dbReference type="OrthoDB" id="3358017at2759"/>
<feature type="transmembrane region" description="Helical" evidence="5">
    <location>
        <begin position="249"/>
        <end position="269"/>
    </location>
</feature>
<dbReference type="STRING" id="1810919.A0A3D8RZ28"/>
<dbReference type="RefSeq" id="XP_026604017.1">
    <property type="nucleotide sequence ID" value="XM_026748185.1"/>
</dbReference>
<evidence type="ECO:0008006" key="8">
    <source>
        <dbReference type="Google" id="ProtNLM"/>
    </source>
</evidence>
<organism evidence="6 7">
    <name type="scientific">Aspergillus mulundensis</name>
    <dbReference type="NCBI Taxonomy" id="1810919"/>
    <lineage>
        <taxon>Eukaryota</taxon>
        <taxon>Fungi</taxon>
        <taxon>Dikarya</taxon>
        <taxon>Ascomycota</taxon>
        <taxon>Pezizomycotina</taxon>
        <taxon>Eurotiomycetes</taxon>
        <taxon>Eurotiomycetidae</taxon>
        <taxon>Eurotiales</taxon>
        <taxon>Aspergillaceae</taxon>
        <taxon>Aspergillus</taxon>
        <taxon>Aspergillus subgen. Nidulantes</taxon>
    </lineage>
</organism>
<reference evidence="6 7" key="1">
    <citation type="journal article" date="2018" name="IMA Fungus">
        <title>IMA Genome-F 9: Draft genome sequence of Annulohypoxylon stygium, Aspergillus mulundensis, Berkeleyomyces basicola (syn. Thielaviopsis basicola), Ceratocystis smalleyi, two Cercospora beticola strains, Coleophoma cylindrospora, Fusarium fracticaudum, Phialophora cf. hyalina, and Morchella septimelata.</title>
        <authorList>
            <person name="Wingfield B.D."/>
            <person name="Bills G.F."/>
            <person name="Dong Y."/>
            <person name="Huang W."/>
            <person name="Nel W.J."/>
            <person name="Swalarsk-Parry B.S."/>
            <person name="Vaghefi N."/>
            <person name="Wilken P.M."/>
            <person name="An Z."/>
            <person name="de Beer Z.W."/>
            <person name="De Vos L."/>
            <person name="Chen L."/>
            <person name="Duong T.A."/>
            <person name="Gao Y."/>
            <person name="Hammerbacher A."/>
            <person name="Kikkert J.R."/>
            <person name="Li Y."/>
            <person name="Li H."/>
            <person name="Li K."/>
            <person name="Li Q."/>
            <person name="Liu X."/>
            <person name="Ma X."/>
            <person name="Naidoo K."/>
            <person name="Pethybridge S.J."/>
            <person name="Sun J."/>
            <person name="Steenkamp E.T."/>
            <person name="van der Nest M.A."/>
            <person name="van Wyk S."/>
            <person name="Wingfield M.J."/>
            <person name="Xiong C."/>
            <person name="Yue Q."/>
            <person name="Zhang X."/>
        </authorList>
    </citation>
    <scope>NUCLEOTIDE SEQUENCE [LARGE SCALE GENOMIC DNA]</scope>
    <source>
        <strain evidence="6 7">DSM 5745</strain>
    </source>
</reference>
<sequence length="444" mass="49864">MANGEPVLWSLYVYAPNKGAPIFFTIAYAISAAAHIWQCCRYKSWRLLGLHPLCGVLFTLGYAFREYGAYNYLYDEEDKLVLIMFVLSQVFIYICPPLLELATYHVLGRIFYYVPHLAPLPPHRVLSTFGALMALVEILNALGVSLSSNPSSSQSQQGLGSRLTIAALAMQLGVILTFVILAGIFHRRCSKTKLRTTAVAVPLRTLYVSMALILVRCIYRLIEHTGSTTIDINNMDVLRSLTPVLRYEWFFYVFEASLMLLNSVLWNIWHPGRYLPRSYRVHIARDGREVVAAKRADERVMWQKVCKCDGINIDIRTAHLEGNIKAGIGGIWMDGPVALTLKHTTVHRRNLVWNMLDCWKDIRGNANAQNQEPERAPARQSMLSKLREYLLANVLAKLVNVTLWSAVRAKAGDIEAADTTAHNPNAAIDAAVTRLELTSSVMGK</sequence>
<dbReference type="InterPro" id="IPR007568">
    <property type="entry name" value="RTA1"/>
</dbReference>
<feature type="transmembrane region" description="Helical" evidence="5">
    <location>
        <begin position="125"/>
        <end position="143"/>
    </location>
</feature>
<dbReference type="AlphaFoldDB" id="A0A3D8RZ28"/>
<keyword evidence="7" id="KW-1185">Reference proteome</keyword>
<dbReference type="Pfam" id="PF04479">
    <property type="entry name" value="RTA1"/>
    <property type="match status" value="1"/>
</dbReference>
<evidence type="ECO:0000313" key="7">
    <source>
        <dbReference type="Proteomes" id="UP000256690"/>
    </source>
</evidence>
<keyword evidence="2 5" id="KW-0812">Transmembrane</keyword>
<gene>
    <name evidence="6" type="ORF">DSM5745_06169</name>
</gene>
<dbReference type="PANTHER" id="PTHR31465">
    <property type="entry name" value="PROTEIN RTA1-RELATED"/>
    <property type="match status" value="1"/>
</dbReference>
<protein>
    <recommendedName>
        <fullName evidence="8">RTA1 domain protein</fullName>
    </recommendedName>
</protein>
<keyword evidence="3 5" id="KW-1133">Transmembrane helix</keyword>
<dbReference type="EMBL" id="PVWQ01000006">
    <property type="protein sequence ID" value="RDW79317.1"/>
    <property type="molecule type" value="Genomic_DNA"/>
</dbReference>
<dbReference type="GeneID" id="38116539"/>
<evidence type="ECO:0000256" key="1">
    <source>
        <dbReference type="ARBA" id="ARBA00004141"/>
    </source>
</evidence>
<feature type="transmembrane region" description="Helical" evidence="5">
    <location>
        <begin position="47"/>
        <end position="64"/>
    </location>
</feature>
<keyword evidence="4 5" id="KW-0472">Membrane</keyword>
<dbReference type="PANTHER" id="PTHR31465:SF34">
    <property type="entry name" value="DOMAIN PROTEIN, PUTATIVE (AFU_ORTHOLOGUE AFUA_3G00480)-RELATED"/>
    <property type="match status" value="1"/>
</dbReference>
<evidence type="ECO:0000313" key="6">
    <source>
        <dbReference type="EMBL" id="RDW79317.1"/>
    </source>
</evidence>
<comment type="subcellular location">
    <subcellularLocation>
        <location evidence="1">Membrane</location>
        <topology evidence="1">Multi-pass membrane protein</topology>
    </subcellularLocation>
</comment>
<feature type="transmembrane region" description="Helical" evidence="5">
    <location>
        <begin position="80"/>
        <end position="104"/>
    </location>
</feature>
<comment type="caution">
    <text evidence="6">The sequence shown here is derived from an EMBL/GenBank/DDBJ whole genome shotgun (WGS) entry which is preliminary data.</text>
</comment>
<feature type="transmembrane region" description="Helical" evidence="5">
    <location>
        <begin position="163"/>
        <end position="185"/>
    </location>
</feature>
<evidence type="ECO:0000256" key="4">
    <source>
        <dbReference type="ARBA" id="ARBA00023136"/>
    </source>
</evidence>
<evidence type="ECO:0000256" key="2">
    <source>
        <dbReference type="ARBA" id="ARBA00022692"/>
    </source>
</evidence>